<name>A0A927FTX3_9HYPH</name>
<dbReference type="PANTHER" id="PTHR45625">
    <property type="entry name" value="PEPTIDYL-PROLYL CIS-TRANS ISOMERASE-RELATED"/>
    <property type="match status" value="1"/>
</dbReference>
<dbReference type="RefSeq" id="WP_191773206.1">
    <property type="nucleotide sequence ID" value="NZ_JACYFU010000001.1"/>
</dbReference>
<gene>
    <name evidence="6" type="ORF">IC608_05060</name>
</gene>
<dbReference type="PRINTS" id="PR00153">
    <property type="entry name" value="CSAPPISMRASE"/>
</dbReference>
<comment type="similarity">
    <text evidence="1 4">Belongs to the cyclophilin-type PPIase family.</text>
</comment>
<dbReference type="PANTHER" id="PTHR45625:SF4">
    <property type="entry name" value="PEPTIDYLPROLYL ISOMERASE DOMAIN AND WD REPEAT-CONTAINING PROTEIN 1"/>
    <property type="match status" value="1"/>
</dbReference>
<dbReference type="PROSITE" id="PS50072">
    <property type="entry name" value="CSA_PPIASE_2"/>
    <property type="match status" value="1"/>
</dbReference>
<dbReference type="CDD" id="cd00317">
    <property type="entry name" value="cyclophilin"/>
    <property type="match status" value="1"/>
</dbReference>
<dbReference type="InterPro" id="IPR002130">
    <property type="entry name" value="Cyclophilin-type_PPIase_dom"/>
</dbReference>
<keyword evidence="2 4" id="KW-0697">Rotamase</keyword>
<evidence type="ECO:0000256" key="2">
    <source>
        <dbReference type="ARBA" id="ARBA00023110"/>
    </source>
</evidence>
<accession>A0A927FTX3</accession>
<dbReference type="PROSITE" id="PS00170">
    <property type="entry name" value="CSA_PPIASE_1"/>
    <property type="match status" value="1"/>
</dbReference>
<comment type="catalytic activity">
    <reaction evidence="4">
        <text>[protein]-peptidylproline (omega=180) = [protein]-peptidylproline (omega=0)</text>
        <dbReference type="Rhea" id="RHEA:16237"/>
        <dbReference type="Rhea" id="RHEA-COMP:10747"/>
        <dbReference type="Rhea" id="RHEA-COMP:10748"/>
        <dbReference type="ChEBI" id="CHEBI:83833"/>
        <dbReference type="ChEBI" id="CHEBI:83834"/>
        <dbReference type="EC" id="5.2.1.8"/>
    </reaction>
</comment>
<comment type="caution">
    <text evidence="6">The sequence shown here is derived from an EMBL/GenBank/DDBJ whole genome shotgun (WGS) entry which is preliminary data.</text>
</comment>
<dbReference type="EMBL" id="JACYFU010000001">
    <property type="protein sequence ID" value="MBD8064843.1"/>
    <property type="molecule type" value="Genomic_DNA"/>
</dbReference>
<comment type="function">
    <text evidence="4">PPIases accelerate the folding of proteins. It catalyzes the cis-trans isomerization of proline imidic peptide bonds in oligopeptides.</text>
</comment>
<evidence type="ECO:0000313" key="7">
    <source>
        <dbReference type="Proteomes" id="UP000654108"/>
    </source>
</evidence>
<feature type="signal peptide" evidence="4">
    <location>
        <begin position="1"/>
        <end position="26"/>
    </location>
</feature>
<dbReference type="GO" id="GO:0006457">
    <property type="term" value="P:protein folding"/>
    <property type="evidence" value="ECO:0007669"/>
    <property type="project" value="InterPro"/>
</dbReference>
<dbReference type="SUPFAM" id="SSF50891">
    <property type="entry name" value="Cyclophilin-like"/>
    <property type="match status" value="1"/>
</dbReference>
<evidence type="ECO:0000256" key="4">
    <source>
        <dbReference type="RuleBase" id="RU363019"/>
    </source>
</evidence>
<protein>
    <recommendedName>
        <fullName evidence="4">Peptidyl-prolyl cis-trans isomerase</fullName>
        <shortName evidence="4">PPIase</shortName>
        <ecNumber evidence="4">5.2.1.8</ecNumber>
    </recommendedName>
</protein>
<keyword evidence="7" id="KW-1185">Reference proteome</keyword>
<evidence type="ECO:0000259" key="5">
    <source>
        <dbReference type="PROSITE" id="PS50072"/>
    </source>
</evidence>
<dbReference type="GO" id="GO:0003755">
    <property type="term" value="F:peptidyl-prolyl cis-trans isomerase activity"/>
    <property type="evidence" value="ECO:0007669"/>
    <property type="project" value="UniProtKB-UniRule"/>
</dbReference>
<keyword evidence="3 4" id="KW-0413">Isomerase</keyword>
<evidence type="ECO:0000256" key="1">
    <source>
        <dbReference type="ARBA" id="ARBA00007365"/>
    </source>
</evidence>
<sequence length="195" mass="20820">MMFISRRTFSALALGATLIAAAPAFAQEGTPHLELTLEDGTVDIELLPSIAPKHVERVIELTEAGAYDGVVFHRVIDGFMAQTGDVKFGKEGAADFNLQMAGTGGSDMPDVEAEFNSESFVRGAVGAARSQDPNSFNSQFFIVTADSTFLDGQYTVFGKVVSGMDYVDALEKGPKEQNGAVANPDKIVKATIEYK</sequence>
<evidence type="ECO:0000256" key="3">
    <source>
        <dbReference type="ARBA" id="ARBA00023235"/>
    </source>
</evidence>
<dbReference type="Proteomes" id="UP000654108">
    <property type="component" value="Unassembled WGS sequence"/>
</dbReference>
<dbReference type="Gene3D" id="2.40.100.10">
    <property type="entry name" value="Cyclophilin-like"/>
    <property type="match status" value="1"/>
</dbReference>
<evidence type="ECO:0000313" key="6">
    <source>
        <dbReference type="EMBL" id="MBD8064843.1"/>
    </source>
</evidence>
<dbReference type="InterPro" id="IPR044666">
    <property type="entry name" value="Cyclophilin_A-like"/>
</dbReference>
<dbReference type="Pfam" id="PF00160">
    <property type="entry name" value="Pro_isomerase"/>
    <property type="match status" value="1"/>
</dbReference>
<dbReference type="InterPro" id="IPR029000">
    <property type="entry name" value="Cyclophilin-like_dom_sf"/>
</dbReference>
<dbReference type="InterPro" id="IPR020892">
    <property type="entry name" value="Cyclophilin-type_PPIase_CS"/>
</dbReference>
<proteinExistence type="inferred from homology"/>
<keyword evidence="4" id="KW-0732">Signal</keyword>
<organism evidence="6 7">
    <name type="scientific">Devosia oryzisoli</name>
    <dbReference type="NCBI Taxonomy" id="2774138"/>
    <lineage>
        <taxon>Bacteria</taxon>
        <taxon>Pseudomonadati</taxon>
        <taxon>Pseudomonadota</taxon>
        <taxon>Alphaproteobacteria</taxon>
        <taxon>Hyphomicrobiales</taxon>
        <taxon>Devosiaceae</taxon>
        <taxon>Devosia</taxon>
    </lineage>
</organism>
<dbReference type="AlphaFoldDB" id="A0A927FTX3"/>
<dbReference type="EC" id="5.2.1.8" evidence="4"/>
<feature type="chain" id="PRO_5038160580" description="Peptidyl-prolyl cis-trans isomerase" evidence="4">
    <location>
        <begin position="27"/>
        <end position="195"/>
    </location>
</feature>
<feature type="domain" description="PPIase cyclophilin-type" evidence="5">
    <location>
        <begin position="40"/>
        <end position="188"/>
    </location>
</feature>
<reference evidence="6" key="1">
    <citation type="submission" date="2020-09" db="EMBL/GenBank/DDBJ databases">
        <title>Genome seq and assembly of Devosia sp.</title>
        <authorList>
            <person name="Chhetri G."/>
        </authorList>
    </citation>
    <scope>NUCLEOTIDE SEQUENCE</scope>
    <source>
        <strain evidence="6">PTR5</strain>
    </source>
</reference>